<evidence type="ECO:0000313" key="1">
    <source>
        <dbReference type="EMBL" id="MBB5796761.1"/>
    </source>
</evidence>
<comment type="caution">
    <text evidence="1">The sequence shown here is derived from an EMBL/GenBank/DDBJ whole genome shotgun (WGS) entry which is preliminary data.</text>
</comment>
<proteinExistence type="predicted"/>
<keyword evidence="2" id="KW-1185">Reference proteome</keyword>
<organism evidence="1 2">
    <name type="scientific">Streptomyces caelestis</name>
    <dbReference type="NCBI Taxonomy" id="36816"/>
    <lineage>
        <taxon>Bacteria</taxon>
        <taxon>Bacillati</taxon>
        <taxon>Actinomycetota</taxon>
        <taxon>Actinomycetes</taxon>
        <taxon>Kitasatosporales</taxon>
        <taxon>Streptomycetaceae</taxon>
        <taxon>Streptomyces</taxon>
    </lineage>
</organism>
<dbReference type="AlphaFoldDB" id="A0A7W9H7K4"/>
<dbReference type="EMBL" id="JACHNE010000001">
    <property type="protein sequence ID" value="MBB5796761.1"/>
    <property type="molecule type" value="Genomic_DNA"/>
</dbReference>
<sequence length="203" mass="22491">MKTAEDFSSAPTDYNLLVPDGWFQISLDPEERDRSIIALTELQFRGVDNAPHLKQELMRDLQKRAKSAYGIGGTELYLSLLTAGPVPLASSLLISVPAADEWPACSDAEELAAHLAERKPWEDAELGVKKLEAAGKAVRVRRRDAPDPENQMGNTLPTTTVTYYVPIPATKRWLMLNFSTPVDPLADQMVDLFDTVAGTLHWE</sequence>
<evidence type="ECO:0000313" key="2">
    <source>
        <dbReference type="Proteomes" id="UP000590647"/>
    </source>
</evidence>
<protein>
    <submittedName>
        <fullName evidence="1">Uncharacterized protein</fullName>
    </submittedName>
</protein>
<name>A0A7W9H7K4_9ACTN</name>
<reference evidence="1 2" key="1">
    <citation type="submission" date="2020-08" db="EMBL/GenBank/DDBJ databases">
        <title>Sequencing the genomes of 1000 actinobacteria strains.</title>
        <authorList>
            <person name="Klenk H.-P."/>
        </authorList>
    </citation>
    <scope>NUCLEOTIDE SEQUENCE [LARGE SCALE GENOMIC DNA]</scope>
    <source>
        <strain evidence="1 2">DSM 40084</strain>
    </source>
</reference>
<gene>
    <name evidence="1" type="ORF">HDA41_004725</name>
</gene>
<accession>A0A7W9H7K4</accession>
<dbReference type="Proteomes" id="UP000590647">
    <property type="component" value="Unassembled WGS sequence"/>
</dbReference>
<dbReference type="RefSeq" id="WP_230299404.1">
    <property type="nucleotide sequence ID" value="NZ_JACHNE010000001.1"/>
</dbReference>